<protein>
    <submittedName>
        <fullName evidence="1">Uncharacterized protein</fullName>
    </submittedName>
</protein>
<organism evidence="1 2">
    <name type="scientific">Emiliania huxleyi (strain CCMP1516)</name>
    <dbReference type="NCBI Taxonomy" id="280463"/>
    <lineage>
        <taxon>Eukaryota</taxon>
        <taxon>Haptista</taxon>
        <taxon>Haptophyta</taxon>
        <taxon>Prymnesiophyceae</taxon>
        <taxon>Isochrysidales</taxon>
        <taxon>Noelaerhabdaceae</taxon>
        <taxon>Emiliania</taxon>
    </lineage>
</organism>
<evidence type="ECO:0000313" key="1">
    <source>
        <dbReference type="EnsemblProtists" id="EOD32801"/>
    </source>
</evidence>
<name>A0A0D3KAL6_EMIH1</name>
<evidence type="ECO:0000313" key="2">
    <source>
        <dbReference type="Proteomes" id="UP000013827"/>
    </source>
</evidence>
<dbReference type="Proteomes" id="UP000013827">
    <property type="component" value="Unassembled WGS sequence"/>
</dbReference>
<keyword evidence="2" id="KW-1185">Reference proteome</keyword>
<dbReference type="EnsemblProtists" id="EOD32801">
    <property type="protein sequence ID" value="EOD32801"/>
    <property type="gene ID" value="EMIHUDRAFT_230404"/>
</dbReference>
<reference evidence="2" key="1">
    <citation type="journal article" date="2013" name="Nature">
        <title>Pan genome of the phytoplankton Emiliania underpins its global distribution.</title>
        <authorList>
            <person name="Read B.A."/>
            <person name="Kegel J."/>
            <person name="Klute M.J."/>
            <person name="Kuo A."/>
            <person name="Lefebvre S.C."/>
            <person name="Maumus F."/>
            <person name="Mayer C."/>
            <person name="Miller J."/>
            <person name="Monier A."/>
            <person name="Salamov A."/>
            <person name="Young J."/>
            <person name="Aguilar M."/>
            <person name="Claverie J.M."/>
            <person name="Frickenhaus S."/>
            <person name="Gonzalez K."/>
            <person name="Herman E.K."/>
            <person name="Lin Y.C."/>
            <person name="Napier J."/>
            <person name="Ogata H."/>
            <person name="Sarno A.F."/>
            <person name="Shmutz J."/>
            <person name="Schroeder D."/>
            <person name="de Vargas C."/>
            <person name="Verret F."/>
            <person name="von Dassow P."/>
            <person name="Valentin K."/>
            <person name="Van de Peer Y."/>
            <person name="Wheeler G."/>
            <person name="Dacks J.B."/>
            <person name="Delwiche C.F."/>
            <person name="Dyhrman S.T."/>
            <person name="Glockner G."/>
            <person name="John U."/>
            <person name="Richards T."/>
            <person name="Worden A.Z."/>
            <person name="Zhang X."/>
            <person name="Grigoriev I.V."/>
            <person name="Allen A.E."/>
            <person name="Bidle K."/>
            <person name="Borodovsky M."/>
            <person name="Bowler C."/>
            <person name="Brownlee C."/>
            <person name="Cock J.M."/>
            <person name="Elias M."/>
            <person name="Gladyshev V.N."/>
            <person name="Groth M."/>
            <person name="Guda C."/>
            <person name="Hadaegh A."/>
            <person name="Iglesias-Rodriguez M.D."/>
            <person name="Jenkins J."/>
            <person name="Jones B.M."/>
            <person name="Lawson T."/>
            <person name="Leese F."/>
            <person name="Lindquist E."/>
            <person name="Lobanov A."/>
            <person name="Lomsadze A."/>
            <person name="Malik S.B."/>
            <person name="Marsh M.E."/>
            <person name="Mackinder L."/>
            <person name="Mock T."/>
            <person name="Mueller-Roeber B."/>
            <person name="Pagarete A."/>
            <person name="Parker M."/>
            <person name="Probert I."/>
            <person name="Quesneville H."/>
            <person name="Raines C."/>
            <person name="Rensing S.A."/>
            <person name="Riano-Pachon D.M."/>
            <person name="Richier S."/>
            <person name="Rokitta S."/>
            <person name="Shiraiwa Y."/>
            <person name="Soanes D.M."/>
            <person name="van der Giezen M."/>
            <person name="Wahlund T.M."/>
            <person name="Williams B."/>
            <person name="Wilson W."/>
            <person name="Wolfe G."/>
            <person name="Wurch L.L."/>
        </authorList>
    </citation>
    <scope>NUCLEOTIDE SEQUENCE</scope>
</reference>
<dbReference type="RefSeq" id="XP_005785230.1">
    <property type="nucleotide sequence ID" value="XM_005785173.1"/>
</dbReference>
<accession>A0A0D3KAL6</accession>
<dbReference type="GeneID" id="17278074"/>
<dbReference type="PaxDb" id="2903-EOD32801"/>
<sequence length="51" mass="6292">MHQLKAYITQFVHGIRILLFARVGVYRRFVNDPQHGHGPRRRWWVARSWYD</sequence>
<reference evidence="1" key="2">
    <citation type="submission" date="2024-10" db="UniProtKB">
        <authorList>
            <consortium name="EnsemblProtists"/>
        </authorList>
    </citation>
    <scope>IDENTIFICATION</scope>
</reference>
<proteinExistence type="predicted"/>
<dbReference type="AlphaFoldDB" id="A0A0D3KAL6"/>
<dbReference type="KEGG" id="ehx:EMIHUDRAFT_230404"/>
<dbReference type="HOGENOM" id="CLU_3110419_0_0_1"/>